<proteinExistence type="predicted"/>
<evidence type="ECO:0000313" key="3">
    <source>
        <dbReference type="Proteomes" id="UP000054742"/>
    </source>
</evidence>
<keyword evidence="3" id="KW-1185">Reference proteome</keyword>
<dbReference type="Proteomes" id="UP000054742">
    <property type="component" value="Unassembled WGS sequence"/>
</dbReference>
<dbReference type="EMBL" id="LNXV01000004">
    <property type="protein sequence ID" value="KTC86442.1"/>
    <property type="molecule type" value="Genomic_DNA"/>
</dbReference>
<accession>A0A0W0SSP8</accession>
<name>A0A0W0SSP8_9GAMM</name>
<evidence type="ECO:0000256" key="1">
    <source>
        <dbReference type="SAM" id="MobiDB-lite"/>
    </source>
</evidence>
<dbReference type="PATRIC" id="fig|29422.6.peg.401"/>
<feature type="region of interest" description="Disordered" evidence="1">
    <location>
        <begin position="1"/>
        <end position="82"/>
    </location>
</feature>
<feature type="compositionally biased region" description="Low complexity" evidence="1">
    <location>
        <begin position="30"/>
        <end position="40"/>
    </location>
</feature>
<comment type="caution">
    <text evidence="2">The sequence shown here is derived from an EMBL/GenBank/DDBJ whole genome shotgun (WGS) entry which is preliminary data.</text>
</comment>
<sequence>MYHNKKSGHPSNYSYPGTIFGPGNNIPPQVVTHGHPGTTAHVHHHSHGSQMPHHGHNNLMPADHHHEHDSGGYHHSHGFSYK</sequence>
<evidence type="ECO:0000313" key="2">
    <source>
        <dbReference type="EMBL" id="KTC86442.1"/>
    </source>
</evidence>
<reference evidence="2 3" key="1">
    <citation type="submission" date="2015-11" db="EMBL/GenBank/DDBJ databases">
        <title>Genomic analysis of 38 Legionella species identifies large and diverse effector repertoires.</title>
        <authorList>
            <person name="Burstein D."/>
            <person name="Amaro F."/>
            <person name="Zusman T."/>
            <person name="Lifshitz Z."/>
            <person name="Cohen O."/>
            <person name="Gilbert J.A."/>
            <person name="Pupko T."/>
            <person name="Shuman H.A."/>
            <person name="Segal G."/>
        </authorList>
    </citation>
    <scope>NUCLEOTIDE SEQUENCE [LARGE SCALE GENOMIC DNA]</scope>
    <source>
        <strain evidence="2 3">ATCC 43878</strain>
    </source>
</reference>
<gene>
    <name evidence="2" type="ORF">Lbru_0383</name>
</gene>
<dbReference type="STRING" id="29422.Lbru_0383"/>
<dbReference type="RefSeq" id="WP_131793569.1">
    <property type="nucleotide sequence ID" value="NZ_CAAAHU010000015.1"/>
</dbReference>
<dbReference type="AlphaFoldDB" id="A0A0W0SSP8"/>
<organism evidence="2 3">
    <name type="scientific">Legionella brunensis</name>
    <dbReference type="NCBI Taxonomy" id="29422"/>
    <lineage>
        <taxon>Bacteria</taxon>
        <taxon>Pseudomonadati</taxon>
        <taxon>Pseudomonadota</taxon>
        <taxon>Gammaproteobacteria</taxon>
        <taxon>Legionellales</taxon>
        <taxon>Legionellaceae</taxon>
        <taxon>Legionella</taxon>
    </lineage>
</organism>
<protein>
    <submittedName>
        <fullName evidence="2">Uncharacterized protein</fullName>
    </submittedName>
</protein>
<feature type="compositionally biased region" description="Basic and acidic residues" evidence="1">
    <location>
        <begin position="62"/>
        <end position="72"/>
    </location>
</feature>